<dbReference type="EMBL" id="QXFW01001009">
    <property type="protein sequence ID" value="KAE8998289.1"/>
    <property type="molecule type" value="Genomic_DNA"/>
</dbReference>
<dbReference type="EMBL" id="QXGD01001095">
    <property type="protein sequence ID" value="KAE9214912.1"/>
    <property type="molecule type" value="Genomic_DNA"/>
</dbReference>
<dbReference type="Proteomes" id="UP000488956">
    <property type="component" value="Unassembled WGS sequence"/>
</dbReference>
<evidence type="ECO:0000313" key="20">
    <source>
        <dbReference type="Proteomes" id="UP000488956"/>
    </source>
</evidence>
<dbReference type="EMBL" id="QXFZ01001117">
    <property type="protein sequence ID" value="KAE9096605.1"/>
    <property type="molecule type" value="Genomic_DNA"/>
</dbReference>
<evidence type="ECO:0000313" key="3">
    <source>
        <dbReference type="EMBL" id="KAE9096032.1"/>
    </source>
</evidence>
<dbReference type="EMBL" id="QXFY01001029">
    <property type="protein sequence ID" value="KAE9330761.1"/>
    <property type="molecule type" value="Genomic_DNA"/>
</dbReference>
<dbReference type="Proteomes" id="UP000440367">
    <property type="component" value="Unassembled WGS sequence"/>
</dbReference>
<evidence type="ECO:0000313" key="10">
    <source>
        <dbReference type="EMBL" id="KAE9330761.1"/>
    </source>
</evidence>
<dbReference type="EMBL" id="QXGF01001117">
    <property type="protein sequence ID" value="KAE8932453.1"/>
    <property type="molecule type" value="Genomic_DNA"/>
</dbReference>
<evidence type="ECO:0000313" key="1">
    <source>
        <dbReference type="EMBL" id="KAE8932453.1"/>
    </source>
</evidence>
<keyword evidence="12" id="KW-1185">Reference proteome</keyword>
<evidence type="ECO:0000313" key="2">
    <source>
        <dbReference type="EMBL" id="KAE8998289.1"/>
    </source>
</evidence>
<evidence type="ECO:0000313" key="7">
    <source>
        <dbReference type="EMBL" id="KAE9212156.1"/>
    </source>
</evidence>
<evidence type="ECO:0000313" key="9">
    <source>
        <dbReference type="EMBL" id="KAE9299308.1"/>
    </source>
</evidence>
<name>A0A6A3EIX7_9STRA</name>
<evidence type="ECO:0000313" key="19">
    <source>
        <dbReference type="Proteomes" id="UP000486351"/>
    </source>
</evidence>
<evidence type="ECO:0000313" key="6">
    <source>
        <dbReference type="EMBL" id="KAE9197048.1"/>
    </source>
</evidence>
<dbReference type="AlphaFoldDB" id="A0A6A3EIX7"/>
<reference evidence="11 12" key="1">
    <citation type="submission" date="2018-08" db="EMBL/GenBank/DDBJ databases">
        <title>Genomic investigation of the strawberry pathogen Phytophthora fragariae indicates pathogenicity is determined by transcriptional variation in three key races.</title>
        <authorList>
            <person name="Adams T.M."/>
            <person name="Armitage A.D."/>
            <person name="Sobczyk M.K."/>
            <person name="Bates H.J."/>
            <person name="Dunwell J.M."/>
            <person name="Nellist C.F."/>
            <person name="Harrison R.J."/>
        </authorList>
    </citation>
    <scope>NUCLEOTIDE SEQUENCE [LARGE SCALE GENOMIC DNA]</scope>
    <source>
        <strain evidence="9 13">A4</strain>
        <strain evidence="8 14">BC-1</strain>
        <strain evidence="7 18">BC-23</strain>
        <strain evidence="6 12">NOV-27</strain>
        <strain evidence="5 15">NOV-5</strain>
        <strain evidence="4 16">NOV-71</strain>
        <strain evidence="10 19">NOV-77</strain>
        <strain evidence="1 11">NOV-9</strain>
        <strain evidence="3 20">ONT-3</strain>
        <strain evidence="2 17">SCRP245</strain>
    </source>
</reference>
<evidence type="ECO:0000313" key="15">
    <source>
        <dbReference type="Proteomes" id="UP000440732"/>
    </source>
</evidence>
<dbReference type="Proteomes" id="UP000429523">
    <property type="component" value="Unassembled WGS sequence"/>
</dbReference>
<evidence type="ECO:0000313" key="18">
    <source>
        <dbReference type="Proteomes" id="UP000476176"/>
    </source>
</evidence>
<evidence type="ECO:0000313" key="4">
    <source>
        <dbReference type="EMBL" id="KAE9096605.1"/>
    </source>
</evidence>
<accession>A0A6A3EIX7</accession>
<evidence type="ECO:0000313" key="13">
    <source>
        <dbReference type="Proteomes" id="UP000437068"/>
    </source>
</evidence>
<evidence type="ECO:0000313" key="16">
    <source>
        <dbReference type="Proteomes" id="UP000441208"/>
    </source>
</evidence>
<evidence type="ECO:0000313" key="14">
    <source>
        <dbReference type="Proteomes" id="UP000440367"/>
    </source>
</evidence>
<comment type="caution">
    <text evidence="1">The sequence shown here is derived from an EMBL/GenBank/DDBJ whole genome shotgun (WGS) entry which is preliminary data.</text>
</comment>
<evidence type="ECO:0000313" key="8">
    <source>
        <dbReference type="EMBL" id="KAE9214912.1"/>
    </source>
</evidence>
<proteinExistence type="predicted"/>
<dbReference type="Proteomes" id="UP000441208">
    <property type="component" value="Unassembled WGS sequence"/>
</dbReference>
<evidence type="ECO:0000313" key="5">
    <source>
        <dbReference type="EMBL" id="KAE9132900.1"/>
    </source>
</evidence>
<dbReference type="Proteomes" id="UP000486351">
    <property type="component" value="Unassembled WGS sequence"/>
</dbReference>
<evidence type="ECO:0000313" key="11">
    <source>
        <dbReference type="Proteomes" id="UP000429523"/>
    </source>
</evidence>
<dbReference type="Proteomes" id="UP000440732">
    <property type="component" value="Unassembled WGS sequence"/>
</dbReference>
<dbReference type="Proteomes" id="UP000437068">
    <property type="component" value="Unassembled WGS sequence"/>
</dbReference>
<dbReference type="Proteomes" id="UP000460718">
    <property type="component" value="Unassembled WGS sequence"/>
</dbReference>
<dbReference type="EMBL" id="QXGE01001013">
    <property type="protein sequence ID" value="KAE9299308.1"/>
    <property type="molecule type" value="Genomic_DNA"/>
</dbReference>
<dbReference type="EMBL" id="QXGC01001069">
    <property type="protein sequence ID" value="KAE9212156.1"/>
    <property type="molecule type" value="Genomic_DNA"/>
</dbReference>
<dbReference type="EMBL" id="QXGA01000987">
    <property type="protein sequence ID" value="KAE9132900.1"/>
    <property type="molecule type" value="Genomic_DNA"/>
</dbReference>
<dbReference type="Proteomes" id="UP000476176">
    <property type="component" value="Unassembled WGS sequence"/>
</dbReference>
<evidence type="ECO:0000313" key="12">
    <source>
        <dbReference type="Proteomes" id="UP000433483"/>
    </source>
</evidence>
<dbReference type="EMBL" id="QXGB01001103">
    <property type="protein sequence ID" value="KAE9197048.1"/>
    <property type="molecule type" value="Genomic_DNA"/>
</dbReference>
<evidence type="ECO:0000313" key="17">
    <source>
        <dbReference type="Proteomes" id="UP000460718"/>
    </source>
</evidence>
<organism evidence="1 11">
    <name type="scientific">Phytophthora fragariae</name>
    <dbReference type="NCBI Taxonomy" id="53985"/>
    <lineage>
        <taxon>Eukaryota</taxon>
        <taxon>Sar</taxon>
        <taxon>Stramenopiles</taxon>
        <taxon>Oomycota</taxon>
        <taxon>Peronosporomycetes</taxon>
        <taxon>Peronosporales</taxon>
        <taxon>Peronosporaceae</taxon>
        <taxon>Phytophthora</taxon>
    </lineage>
</organism>
<protein>
    <submittedName>
        <fullName evidence="1">Uncharacterized protein</fullName>
    </submittedName>
</protein>
<sequence length="48" mass="5146">MLMLRGNLRNEDTRGDGGVVCSSRVATARGAAQKVRRPEAECEERGAA</sequence>
<dbReference type="Proteomes" id="UP000433483">
    <property type="component" value="Unassembled WGS sequence"/>
</dbReference>
<dbReference type="EMBL" id="QXFX01001133">
    <property type="protein sequence ID" value="KAE9096032.1"/>
    <property type="molecule type" value="Genomic_DNA"/>
</dbReference>
<gene>
    <name evidence="9" type="ORF">PF001_g15491</name>
    <name evidence="8" type="ORF">PF002_g17523</name>
    <name evidence="7" type="ORF">PF004_g15707</name>
    <name evidence="6" type="ORF">PF005_g16661</name>
    <name evidence="5" type="ORF">PF006_g15164</name>
    <name evidence="4" type="ORF">PF007_g16935</name>
    <name evidence="10" type="ORF">PF008_g15653</name>
    <name evidence="1" type="ORF">PF009_g17514</name>
    <name evidence="3" type="ORF">PF010_g16483</name>
    <name evidence="2" type="ORF">PF011_g15115</name>
</gene>